<gene>
    <name evidence="12" type="ORF">D5400_03265</name>
</gene>
<evidence type="ECO:0000313" key="13">
    <source>
        <dbReference type="Proteomes" id="UP000268192"/>
    </source>
</evidence>
<dbReference type="EMBL" id="CP032509">
    <property type="protein sequence ID" value="AZN70426.1"/>
    <property type="molecule type" value="Genomic_DNA"/>
</dbReference>
<comment type="similarity">
    <text evidence="2 8">Belongs to the rhizobiaceae omp19 lipoprotein family.</text>
</comment>
<keyword evidence="7" id="KW-0449">Lipoprotein</keyword>
<feature type="domain" description="Alkaline proteinase inhibitor/ Outer membrane lipoprotein Omp19" evidence="11">
    <location>
        <begin position="88"/>
        <end position="178"/>
    </location>
</feature>
<dbReference type="AlphaFoldDB" id="A0A3Q8XP00"/>
<organism evidence="12 13">
    <name type="scientific">Georhizobium profundi</name>
    <dbReference type="NCBI Taxonomy" id="2341112"/>
    <lineage>
        <taxon>Bacteria</taxon>
        <taxon>Pseudomonadati</taxon>
        <taxon>Pseudomonadota</taxon>
        <taxon>Alphaproteobacteria</taxon>
        <taxon>Hyphomicrobiales</taxon>
        <taxon>Rhizobiaceae</taxon>
        <taxon>Georhizobium</taxon>
    </lineage>
</organism>
<evidence type="ECO:0000256" key="8">
    <source>
        <dbReference type="PIRNR" id="PIRNR034005"/>
    </source>
</evidence>
<feature type="compositionally biased region" description="Polar residues" evidence="9">
    <location>
        <begin position="22"/>
        <end position="32"/>
    </location>
</feature>
<evidence type="ECO:0000256" key="6">
    <source>
        <dbReference type="ARBA" id="ARBA00023237"/>
    </source>
</evidence>
<dbReference type="PROSITE" id="PS51257">
    <property type="entry name" value="PROKAR_LIPOPROTEIN"/>
    <property type="match status" value="1"/>
</dbReference>
<dbReference type="Gene3D" id="2.40.128.10">
    <property type="match status" value="1"/>
</dbReference>
<dbReference type="KEGG" id="abaw:D5400_03265"/>
<dbReference type="OrthoDB" id="7677911at2"/>
<dbReference type="Proteomes" id="UP000268192">
    <property type="component" value="Chromosome"/>
</dbReference>
<evidence type="ECO:0000313" key="12">
    <source>
        <dbReference type="EMBL" id="AZN70426.1"/>
    </source>
</evidence>
<dbReference type="SUPFAM" id="SSF50882">
    <property type="entry name" value="beta-Barrel protease inhibitors"/>
    <property type="match status" value="1"/>
</dbReference>
<name>A0A3Q8XP00_9HYPH</name>
<accession>A0A3Q8XP00</accession>
<comment type="subcellular location">
    <subcellularLocation>
        <location evidence="1">Cell outer membrane</location>
        <topology evidence="1">Lipid-anchor</topology>
    </subcellularLocation>
</comment>
<feature type="chain" id="PRO_5018607951" description="Outer membrane lipoprotein omp19" evidence="10">
    <location>
        <begin position="18"/>
        <end position="178"/>
    </location>
</feature>
<dbReference type="Pfam" id="PF02974">
    <property type="entry name" value="Inh"/>
    <property type="match status" value="1"/>
</dbReference>
<protein>
    <recommendedName>
        <fullName evidence="8">Outer membrane lipoprotein omp19</fullName>
    </recommendedName>
</protein>
<evidence type="ECO:0000256" key="5">
    <source>
        <dbReference type="ARBA" id="ARBA00023139"/>
    </source>
</evidence>
<dbReference type="GO" id="GO:0009279">
    <property type="term" value="C:cell outer membrane"/>
    <property type="evidence" value="ECO:0007669"/>
    <property type="project" value="UniProtKB-SubCell"/>
</dbReference>
<feature type="compositionally biased region" description="Low complexity" evidence="9">
    <location>
        <begin position="61"/>
        <end position="71"/>
    </location>
</feature>
<sequence length="178" mass="18025">MRISIAITIAMAGLAIAGCQRTSPGPMPQQQAAVLPPPINPAPLGGVQSSQLPPPSATEFPSAPASTTPDPAAANQAFETAAASAPAVSREALLGTWQTAVNGGNCQLALSLTQWTGGYRAASLRCPGEAANIASWDVSGNQVVLNDRDGNNVARLYQAGAQNYQGTLSSGGSITLSR</sequence>
<evidence type="ECO:0000256" key="10">
    <source>
        <dbReference type="SAM" id="SignalP"/>
    </source>
</evidence>
<keyword evidence="4 8" id="KW-0472">Membrane</keyword>
<dbReference type="InterPro" id="IPR016085">
    <property type="entry name" value="Protease_inh_B-barrel_dom"/>
</dbReference>
<proteinExistence type="inferred from homology"/>
<dbReference type="InterPro" id="IPR010571">
    <property type="entry name" value="OM_lipoprot_Omp19_bac"/>
</dbReference>
<evidence type="ECO:0000259" key="11">
    <source>
        <dbReference type="Pfam" id="PF02974"/>
    </source>
</evidence>
<feature type="signal peptide" evidence="10">
    <location>
        <begin position="1"/>
        <end position="17"/>
    </location>
</feature>
<keyword evidence="5" id="KW-0564">Palmitate</keyword>
<dbReference type="InterPro" id="IPR021140">
    <property type="entry name" value="Inh/Omp19"/>
</dbReference>
<keyword evidence="3 10" id="KW-0732">Signal</keyword>
<evidence type="ECO:0000256" key="7">
    <source>
        <dbReference type="ARBA" id="ARBA00023288"/>
    </source>
</evidence>
<evidence type="ECO:0000256" key="1">
    <source>
        <dbReference type="ARBA" id="ARBA00004459"/>
    </source>
</evidence>
<evidence type="ECO:0000256" key="2">
    <source>
        <dbReference type="ARBA" id="ARBA00007138"/>
    </source>
</evidence>
<evidence type="ECO:0000256" key="3">
    <source>
        <dbReference type="ARBA" id="ARBA00022729"/>
    </source>
</evidence>
<dbReference type="PIRSF" id="PIRSF034005">
    <property type="entry name" value="OM_lipoprot_Omp19_bac"/>
    <property type="match status" value="1"/>
</dbReference>
<evidence type="ECO:0000256" key="4">
    <source>
        <dbReference type="ARBA" id="ARBA00023136"/>
    </source>
</evidence>
<reference evidence="12 13" key="1">
    <citation type="submission" date="2018-09" db="EMBL/GenBank/DDBJ databases">
        <title>Marinorhizobium profundi gen. nov., sp. nov., isolated from a deep-sea sediment sample from the New Britain Trench and proposal of Marinorhizobiaceae fam. nov. in the order Rhizobiales of the class Alphaproteobacteria.</title>
        <authorList>
            <person name="Cao J."/>
        </authorList>
    </citation>
    <scope>NUCLEOTIDE SEQUENCE [LARGE SCALE GENOMIC DNA]</scope>
    <source>
        <strain evidence="12 13">WS11</strain>
    </source>
</reference>
<evidence type="ECO:0000256" key="9">
    <source>
        <dbReference type="SAM" id="MobiDB-lite"/>
    </source>
</evidence>
<dbReference type="RefSeq" id="WP_126007617.1">
    <property type="nucleotide sequence ID" value="NZ_CP032509.1"/>
</dbReference>
<dbReference type="GO" id="GO:0004866">
    <property type="term" value="F:endopeptidase inhibitor activity"/>
    <property type="evidence" value="ECO:0007669"/>
    <property type="project" value="InterPro"/>
</dbReference>
<keyword evidence="6 8" id="KW-0998">Cell outer membrane</keyword>
<keyword evidence="13" id="KW-1185">Reference proteome</keyword>
<feature type="region of interest" description="Disordered" evidence="9">
    <location>
        <begin position="22"/>
        <end position="71"/>
    </location>
</feature>